<organism evidence="2">
    <name type="scientific">Guillardia theta (strain CCMP2712)</name>
    <name type="common">Cryptophyte</name>
    <dbReference type="NCBI Taxonomy" id="905079"/>
    <lineage>
        <taxon>Eukaryota</taxon>
        <taxon>Cryptophyceae</taxon>
        <taxon>Pyrenomonadales</taxon>
        <taxon>Geminigeraceae</taxon>
        <taxon>Guillardia</taxon>
    </lineage>
</organism>
<dbReference type="RefSeq" id="XP_005832291.1">
    <property type="nucleotide sequence ID" value="XM_005832234.1"/>
</dbReference>
<reference evidence="2 4" key="1">
    <citation type="journal article" date="2012" name="Nature">
        <title>Algal genomes reveal evolutionary mosaicism and the fate of nucleomorphs.</title>
        <authorList>
            <consortium name="DOE Joint Genome Institute"/>
            <person name="Curtis B.A."/>
            <person name="Tanifuji G."/>
            <person name="Burki F."/>
            <person name="Gruber A."/>
            <person name="Irimia M."/>
            <person name="Maruyama S."/>
            <person name="Arias M.C."/>
            <person name="Ball S.G."/>
            <person name="Gile G.H."/>
            <person name="Hirakawa Y."/>
            <person name="Hopkins J.F."/>
            <person name="Kuo A."/>
            <person name="Rensing S.A."/>
            <person name="Schmutz J."/>
            <person name="Symeonidi A."/>
            <person name="Elias M."/>
            <person name="Eveleigh R.J."/>
            <person name="Herman E.K."/>
            <person name="Klute M.J."/>
            <person name="Nakayama T."/>
            <person name="Obornik M."/>
            <person name="Reyes-Prieto A."/>
            <person name="Armbrust E.V."/>
            <person name="Aves S.J."/>
            <person name="Beiko R.G."/>
            <person name="Coutinho P."/>
            <person name="Dacks J.B."/>
            <person name="Durnford D.G."/>
            <person name="Fast N.M."/>
            <person name="Green B.R."/>
            <person name="Grisdale C.J."/>
            <person name="Hempel F."/>
            <person name="Henrissat B."/>
            <person name="Hoppner M.P."/>
            <person name="Ishida K."/>
            <person name="Kim E."/>
            <person name="Koreny L."/>
            <person name="Kroth P.G."/>
            <person name="Liu Y."/>
            <person name="Malik S.B."/>
            <person name="Maier U.G."/>
            <person name="McRose D."/>
            <person name="Mock T."/>
            <person name="Neilson J.A."/>
            <person name="Onodera N.T."/>
            <person name="Poole A.M."/>
            <person name="Pritham E.J."/>
            <person name="Richards T.A."/>
            <person name="Rocap G."/>
            <person name="Roy S.W."/>
            <person name="Sarai C."/>
            <person name="Schaack S."/>
            <person name="Shirato S."/>
            <person name="Slamovits C.H."/>
            <person name="Spencer D.F."/>
            <person name="Suzuki S."/>
            <person name="Worden A.Z."/>
            <person name="Zauner S."/>
            <person name="Barry K."/>
            <person name="Bell C."/>
            <person name="Bharti A.K."/>
            <person name="Crow J.A."/>
            <person name="Grimwood J."/>
            <person name="Kramer R."/>
            <person name="Lindquist E."/>
            <person name="Lucas S."/>
            <person name="Salamov A."/>
            <person name="McFadden G.I."/>
            <person name="Lane C.E."/>
            <person name="Keeling P.J."/>
            <person name="Gray M.W."/>
            <person name="Grigoriev I.V."/>
            <person name="Archibald J.M."/>
        </authorList>
    </citation>
    <scope>NUCLEOTIDE SEQUENCE</scope>
    <source>
        <strain evidence="2 4">CCMP2712</strain>
    </source>
</reference>
<dbReference type="EMBL" id="JH993000">
    <property type="protein sequence ID" value="EKX45311.1"/>
    <property type="molecule type" value="Genomic_DNA"/>
</dbReference>
<accession>L1J9X8</accession>
<evidence type="ECO:0000313" key="3">
    <source>
        <dbReference type="EnsemblProtists" id="EKX45311"/>
    </source>
</evidence>
<dbReference type="HOGENOM" id="CLU_2268965_0_0_1"/>
<feature type="region of interest" description="Disordered" evidence="1">
    <location>
        <begin position="59"/>
        <end position="88"/>
    </location>
</feature>
<dbReference type="GeneID" id="17301856"/>
<dbReference type="AlphaFoldDB" id="L1J9X8"/>
<name>L1J9X8_GUITC</name>
<evidence type="ECO:0000313" key="4">
    <source>
        <dbReference type="Proteomes" id="UP000011087"/>
    </source>
</evidence>
<dbReference type="PaxDb" id="55529-EKX45311"/>
<evidence type="ECO:0000313" key="2">
    <source>
        <dbReference type="EMBL" id="EKX45311.1"/>
    </source>
</evidence>
<dbReference type="Proteomes" id="UP000011087">
    <property type="component" value="Unassembled WGS sequence"/>
</dbReference>
<reference evidence="4" key="2">
    <citation type="submission" date="2012-11" db="EMBL/GenBank/DDBJ databases">
        <authorList>
            <person name="Kuo A."/>
            <person name="Curtis B.A."/>
            <person name="Tanifuji G."/>
            <person name="Burki F."/>
            <person name="Gruber A."/>
            <person name="Irimia M."/>
            <person name="Maruyama S."/>
            <person name="Arias M.C."/>
            <person name="Ball S.G."/>
            <person name="Gile G.H."/>
            <person name="Hirakawa Y."/>
            <person name="Hopkins J.F."/>
            <person name="Rensing S.A."/>
            <person name="Schmutz J."/>
            <person name="Symeonidi A."/>
            <person name="Elias M."/>
            <person name="Eveleigh R.J."/>
            <person name="Herman E.K."/>
            <person name="Klute M.J."/>
            <person name="Nakayama T."/>
            <person name="Obornik M."/>
            <person name="Reyes-Prieto A."/>
            <person name="Armbrust E.V."/>
            <person name="Aves S.J."/>
            <person name="Beiko R.G."/>
            <person name="Coutinho P."/>
            <person name="Dacks J.B."/>
            <person name="Durnford D.G."/>
            <person name="Fast N.M."/>
            <person name="Green B.R."/>
            <person name="Grisdale C."/>
            <person name="Hempe F."/>
            <person name="Henrissat B."/>
            <person name="Hoppner M.P."/>
            <person name="Ishida K.-I."/>
            <person name="Kim E."/>
            <person name="Koreny L."/>
            <person name="Kroth P.G."/>
            <person name="Liu Y."/>
            <person name="Malik S.-B."/>
            <person name="Maier U.G."/>
            <person name="McRose D."/>
            <person name="Mock T."/>
            <person name="Neilson J.A."/>
            <person name="Onodera N.T."/>
            <person name="Poole A.M."/>
            <person name="Pritham E.J."/>
            <person name="Richards T.A."/>
            <person name="Rocap G."/>
            <person name="Roy S.W."/>
            <person name="Sarai C."/>
            <person name="Schaack S."/>
            <person name="Shirato S."/>
            <person name="Slamovits C.H."/>
            <person name="Spencer D.F."/>
            <person name="Suzuki S."/>
            <person name="Worden A.Z."/>
            <person name="Zauner S."/>
            <person name="Barry K."/>
            <person name="Bell C."/>
            <person name="Bharti A.K."/>
            <person name="Crow J.A."/>
            <person name="Grimwood J."/>
            <person name="Kramer R."/>
            <person name="Lindquist E."/>
            <person name="Lucas S."/>
            <person name="Salamov A."/>
            <person name="McFadden G.I."/>
            <person name="Lane C.E."/>
            <person name="Keeling P.J."/>
            <person name="Gray M.W."/>
            <person name="Grigoriev I.V."/>
            <person name="Archibald J.M."/>
        </authorList>
    </citation>
    <scope>NUCLEOTIDE SEQUENCE</scope>
    <source>
        <strain evidence="4">CCMP2712</strain>
    </source>
</reference>
<sequence>MKMMITRWLRSRDFIIEDGFDLPNGLSIRYHTVYNEGSGVMLLEIQARDLVFEQRQELGRPCKRKSGQQDELEGGGTPSNVESWGAGKDATMLNTCSMMEVDE</sequence>
<protein>
    <submittedName>
        <fullName evidence="2 3">Uncharacterized protein</fullName>
    </submittedName>
</protein>
<gene>
    <name evidence="2" type="ORF">GUITHDRAFT_108950</name>
</gene>
<dbReference type="EnsemblProtists" id="EKX45311">
    <property type="protein sequence ID" value="EKX45311"/>
    <property type="gene ID" value="GUITHDRAFT_108950"/>
</dbReference>
<reference evidence="3" key="3">
    <citation type="submission" date="2015-06" db="UniProtKB">
        <authorList>
            <consortium name="EnsemblProtists"/>
        </authorList>
    </citation>
    <scope>IDENTIFICATION</scope>
</reference>
<evidence type="ECO:0000256" key="1">
    <source>
        <dbReference type="SAM" id="MobiDB-lite"/>
    </source>
</evidence>
<proteinExistence type="predicted"/>
<keyword evidence="4" id="KW-1185">Reference proteome</keyword>
<dbReference type="KEGG" id="gtt:GUITHDRAFT_108950"/>